<proteinExistence type="predicted"/>
<keyword evidence="1" id="KW-0472">Membrane</keyword>
<dbReference type="HOGENOM" id="CLU_2620120_0_0_0"/>
<accession>F8L5L2</accession>
<dbReference type="EMBL" id="FR872582">
    <property type="protein sequence ID" value="CCB89743.1"/>
    <property type="molecule type" value="Genomic_DNA"/>
</dbReference>
<evidence type="ECO:0000256" key="1">
    <source>
        <dbReference type="SAM" id="Phobius"/>
    </source>
</evidence>
<name>F8L5L2_SIMNZ</name>
<evidence type="ECO:0000313" key="3">
    <source>
        <dbReference type="Proteomes" id="UP000000496"/>
    </source>
</evidence>
<keyword evidence="1" id="KW-0812">Transmembrane</keyword>
<dbReference type="KEGG" id="sng:SNE_A18660"/>
<organism evidence="2 3">
    <name type="scientific">Simkania negevensis (strain ATCC VR-1471 / DSM 27360 / Z)</name>
    <dbReference type="NCBI Taxonomy" id="331113"/>
    <lineage>
        <taxon>Bacteria</taxon>
        <taxon>Pseudomonadati</taxon>
        <taxon>Chlamydiota</taxon>
        <taxon>Chlamydiia</taxon>
        <taxon>Parachlamydiales</taxon>
        <taxon>Simkaniaceae</taxon>
        <taxon>Simkania</taxon>
    </lineage>
</organism>
<dbReference type="Proteomes" id="UP000000496">
    <property type="component" value="Chromosome gsn.131"/>
</dbReference>
<evidence type="ECO:0000313" key="2">
    <source>
        <dbReference type="EMBL" id="CCB89743.1"/>
    </source>
</evidence>
<protein>
    <submittedName>
        <fullName evidence="2">Uncharacterized protein</fullName>
    </submittedName>
</protein>
<dbReference type="AlphaFoldDB" id="F8L5L2"/>
<reference key="1">
    <citation type="journal article" date="2011" name="Mol. Biol. Evol.">
        <title>Unity in variety -- the pan-genome of the Chlamydiae.</title>
        <authorList>
            <person name="Collingro A."/>
            <person name="Tischler P."/>
            <person name="Weinmaier T."/>
            <person name="Penz T."/>
            <person name="Heinz E."/>
            <person name="Brunham R.C."/>
            <person name="Read T.D."/>
            <person name="Bavoil P.M."/>
            <person name="Sachse K."/>
            <person name="Kahane S."/>
            <person name="Friedman M.G."/>
            <person name="Rattei T."/>
            <person name="Myers G.S.A."/>
            <person name="Horn M."/>
        </authorList>
    </citation>
    <scope>NUCLEOTIDE SEQUENCE</scope>
    <source>
        <strain>Z</strain>
    </source>
</reference>
<dbReference type="RefSeq" id="WP_013944209.1">
    <property type="nucleotide sequence ID" value="NC_015713.1"/>
</dbReference>
<reference evidence="2 3" key="2">
    <citation type="journal article" date="2011" name="Mol. Biol. Evol.">
        <title>Unity in variety--the pan-genome of the Chlamydiae.</title>
        <authorList>
            <person name="Collingro A."/>
            <person name="Tischler P."/>
            <person name="Weinmaier T."/>
            <person name="Penz T."/>
            <person name="Heinz E."/>
            <person name="Brunham R.C."/>
            <person name="Read T.D."/>
            <person name="Bavoil P.M."/>
            <person name="Sachse K."/>
            <person name="Kahane S."/>
            <person name="Friedman M.G."/>
            <person name="Rattei T."/>
            <person name="Myers G.S."/>
            <person name="Horn M."/>
        </authorList>
    </citation>
    <scope>NUCLEOTIDE SEQUENCE [LARGE SCALE GENOMIC DNA]</scope>
    <source>
        <strain evidence="3">ATCC VR-1471 / Z</strain>
    </source>
</reference>
<gene>
    <name evidence="2" type="ordered locus">SNE_A18660</name>
</gene>
<keyword evidence="3" id="KW-1185">Reference proteome</keyword>
<feature type="transmembrane region" description="Helical" evidence="1">
    <location>
        <begin position="12"/>
        <end position="29"/>
    </location>
</feature>
<keyword evidence="1" id="KW-1133">Transmembrane helix</keyword>
<sequence length="78" mass="9052">MSTRKKNQPARVVYFMLLLLPFVILPRVFKVSFDRIKSLEQQKQQEENVKEGLSQITDEILDSTEFIPKEIQKLATGA</sequence>